<protein>
    <recommendedName>
        <fullName evidence="3">RNase H type-1 domain-containing protein</fullName>
    </recommendedName>
</protein>
<evidence type="ECO:0000313" key="1">
    <source>
        <dbReference type="EMBL" id="PKK58408.1"/>
    </source>
</evidence>
<reference evidence="1 2" key="2">
    <citation type="submission" date="2017-10" db="EMBL/GenBank/DDBJ databases">
        <title>Extensive intraspecific genome diversity in a model arbuscular mycorrhizal fungus.</title>
        <authorList>
            <person name="Chen E.C.H."/>
            <person name="Morin E."/>
            <person name="Baudet D."/>
            <person name="Noel J."/>
            <person name="Ndikumana S."/>
            <person name="Charron P."/>
            <person name="St-Onge C."/>
            <person name="Giorgi J."/>
            <person name="Grigoriev I.V."/>
            <person name="Roux C."/>
            <person name="Martin F.M."/>
            <person name="Corradi N."/>
        </authorList>
    </citation>
    <scope>NUCLEOTIDE SEQUENCE [LARGE SCALE GENOMIC DNA]</scope>
    <source>
        <strain evidence="1 2">C2</strain>
    </source>
</reference>
<accession>A0A2N1M9V1</accession>
<dbReference type="InterPro" id="IPR012337">
    <property type="entry name" value="RNaseH-like_sf"/>
</dbReference>
<dbReference type="Gene3D" id="3.30.420.10">
    <property type="entry name" value="Ribonuclease H-like superfamily/Ribonuclease H"/>
    <property type="match status" value="1"/>
</dbReference>
<dbReference type="GO" id="GO:0003676">
    <property type="term" value="F:nucleic acid binding"/>
    <property type="evidence" value="ECO:0007669"/>
    <property type="project" value="InterPro"/>
</dbReference>
<name>A0A2N1M9V1_9GLOM</name>
<dbReference type="SUPFAM" id="SSF53098">
    <property type="entry name" value="Ribonuclease H-like"/>
    <property type="match status" value="1"/>
</dbReference>
<gene>
    <name evidence="1" type="ORF">RhiirC2_796354</name>
</gene>
<dbReference type="EMBL" id="LLXL01003620">
    <property type="protein sequence ID" value="PKK58408.1"/>
    <property type="molecule type" value="Genomic_DNA"/>
</dbReference>
<dbReference type="AlphaFoldDB" id="A0A2N1M9V1"/>
<reference evidence="1 2" key="1">
    <citation type="submission" date="2016-04" db="EMBL/GenBank/DDBJ databases">
        <title>Genome analyses suggest a sexual origin of heterokaryosis in a supposedly ancient asexual fungus.</title>
        <authorList>
            <person name="Ropars J."/>
            <person name="Sedzielewska K."/>
            <person name="Noel J."/>
            <person name="Charron P."/>
            <person name="Farinelli L."/>
            <person name="Marton T."/>
            <person name="Kruger M."/>
            <person name="Pelin A."/>
            <person name="Brachmann A."/>
            <person name="Corradi N."/>
        </authorList>
    </citation>
    <scope>NUCLEOTIDE SEQUENCE [LARGE SCALE GENOMIC DNA]</scope>
    <source>
        <strain evidence="1 2">C2</strain>
    </source>
</reference>
<dbReference type="InterPro" id="IPR036397">
    <property type="entry name" value="RNaseH_sf"/>
</dbReference>
<evidence type="ECO:0000313" key="2">
    <source>
        <dbReference type="Proteomes" id="UP000233469"/>
    </source>
</evidence>
<comment type="caution">
    <text evidence="1">The sequence shown here is derived from an EMBL/GenBank/DDBJ whole genome shotgun (WGS) entry which is preliminary data.</text>
</comment>
<dbReference type="VEuPathDB" id="FungiDB:FUN_002845"/>
<dbReference type="VEuPathDB" id="FungiDB:FUN_012495"/>
<sequence>MSYGPISALWADALAKDHLSSSSIYEPDITRLQDVLPMIPRFNNIYIDFDLRSLVKTRYEQIQFLNFCSLQRFARQSASASLYSWKAIWGFFRFSLYHGASTNFKSHNFTIFRLKILFDRLPTLCLRKRDAPDLYPMDDTCPLCKDNPETLLHVWTCTAPHNIHYLPDSSEISSVFQEYLDCFKYNLRKKLSLYFKKHKTPDSAIILDLGKFDAFSIWDLSLLNSLPLPLSPTAHDLVRGFIPADLMALLMKYFTEKRAIGIVHSALFRFQNRIYKNLWSPRCDAFSTWERSLNISAKDKKSRKIVSGPSLDSSPVSSSAVTYSSVMPSENPLVPNLETWLQSSLLGDGLFLLSWVDLRSLLLVSLKGPTPGWFKALIGLVTLPFSYALRPEFYIQDDLLPNFSVPVIAHEYGTSSSKKLWIATTSCRIGKHALDAPPDDNSIRSSDLVIGRSLRIAPDTSLVLSHWLYTNEDSSPLTPRSSKLILRPCPGCQHNTLSIKRPKSLVKAAHGANCWFYASTYWSIWIPSLPVKKFSSVIFLNISFYYLSSLVISFCNRFSNFLVPLGLDDLVNGPVSDEPPISDIVIMDDNDYRFYTDGSVFNFKSSSVSTGLGWVQVDSDDFIVAHRSSSIRPDIPSSLRAELQSILSILEQLPFSAKILIFTDAQAIISSAPRTRYEQIQFLNFCSLQRFARQSASASLYSWKAIWGFFRFSLYHGASTNFKSHNFTIFRLKILFDRLPTLSLRKRDAPDLYPMDDTCPLCDDKPETLLHVWTCTAPHNIYYQPDSSEISSVFQEYLDCFKCNLRKKLSLYFKKHKTPDSAIVLDLGKFDAFSIWDLSLLNSLPLPLSPTAHDLVRGFIPADLMALLMKYFTEKRAIGIGLGWGIKRFIRYGC</sequence>
<dbReference type="Proteomes" id="UP000233469">
    <property type="component" value="Unassembled WGS sequence"/>
</dbReference>
<organism evidence="1 2">
    <name type="scientific">Rhizophagus irregularis</name>
    <dbReference type="NCBI Taxonomy" id="588596"/>
    <lineage>
        <taxon>Eukaryota</taxon>
        <taxon>Fungi</taxon>
        <taxon>Fungi incertae sedis</taxon>
        <taxon>Mucoromycota</taxon>
        <taxon>Glomeromycotina</taxon>
        <taxon>Glomeromycetes</taxon>
        <taxon>Glomerales</taxon>
        <taxon>Glomeraceae</taxon>
        <taxon>Rhizophagus</taxon>
    </lineage>
</organism>
<proteinExistence type="predicted"/>
<evidence type="ECO:0008006" key="3">
    <source>
        <dbReference type="Google" id="ProtNLM"/>
    </source>
</evidence>